<keyword evidence="10" id="KW-1185">Reference proteome</keyword>
<gene>
    <name evidence="9" type="primary">etfB</name>
    <name evidence="9" type="ORF">HMPREF0183_1421</name>
</gene>
<keyword evidence="5" id="KW-0813">Transport</keyword>
<dbReference type="GO" id="GO:0009055">
    <property type="term" value="F:electron transfer activity"/>
    <property type="evidence" value="ECO:0007669"/>
    <property type="project" value="InterPro"/>
</dbReference>
<dbReference type="PIRSF" id="PIRSF000090">
    <property type="entry name" value="Beta-ETF"/>
    <property type="match status" value="1"/>
</dbReference>
<dbReference type="Pfam" id="PF01012">
    <property type="entry name" value="ETF"/>
    <property type="match status" value="1"/>
</dbReference>
<dbReference type="CDD" id="cd01714">
    <property type="entry name" value="ETF_beta"/>
    <property type="match status" value="1"/>
</dbReference>
<name>D4YNB1_9MICO</name>
<evidence type="ECO:0000313" key="10">
    <source>
        <dbReference type="Proteomes" id="UP000005714"/>
    </source>
</evidence>
<dbReference type="Proteomes" id="UP000005714">
    <property type="component" value="Unassembled WGS sequence"/>
</dbReference>
<accession>D4YNB1</accession>
<evidence type="ECO:0000256" key="7">
    <source>
        <dbReference type="ARBA" id="ARBA00025649"/>
    </source>
</evidence>
<sequence length="279" mass="29946">MYDHSAIGPGRMTADMRIVTFVKYVPDAAGDRTFNDDNTVDRESDGILSELDEYAVEEALKIKEAVGDAEVIALTVGPEDAEDAVRKALQMGADSGVHVDDEDIEGTCAVGTAKVLAAAIKAYEEEEEEQVDLILTGLSSTDGGMSVMPTMVAELLGRPAATQASEVTVEGSTVRIRRDGDTSSQFIEVNLPAVVSVTDQINEPRYPSFKGIMAAKKKPIDYYDLEDIELDEAEVGFDGATTQVVNIAERPPRTAGEIVTDEGEGGNQLVEWLASKKLV</sequence>
<evidence type="ECO:0000256" key="3">
    <source>
        <dbReference type="ARBA" id="ARBA00011355"/>
    </source>
</evidence>
<dbReference type="InterPro" id="IPR012255">
    <property type="entry name" value="ETF_b"/>
</dbReference>
<evidence type="ECO:0000256" key="1">
    <source>
        <dbReference type="ARBA" id="ARBA00001974"/>
    </source>
</evidence>
<evidence type="ECO:0000259" key="8">
    <source>
        <dbReference type="SMART" id="SM00893"/>
    </source>
</evidence>
<dbReference type="STRING" id="585530.HMPREF0183_1421"/>
<organism evidence="9 10">
    <name type="scientific">Brevibacterium mcbrellneri ATCC 49030</name>
    <dbReference type="NCBI Taxonomy" id="585530"/>
    <lineage>
        <taxon>Bacteria</taxon>
        <taxon>Bacillati</taxon>
        <taxon>Actinomycetota</taxon>
        <taxon>Actinomycetes</taxon>
        <taxon>Micrococcales</taxon>
        <taxon>Brevibacteriaceae</taxon>
        <taxon>Brevibacterium</taxon>
    </lineage>
</organism>
<dbReference type="PANTHER" id="PTHR21294:SF8">
    <property type="entry name" value="ELECTRON TRANSFER FLAVOPROTEIN SUBUNIT BETA"/>
    <property type="match status" value="1"/>
</dbReference>
<comment type="subunit">
    <text evidence="3">Heterodimer of an alpha and a beta subunit.</text>
</comment>
<comment type="similarity">
    <text evidence="2">Belongs to the ETF beta-subunit/FixA family.</text>
</comment>
<evidence type="ECO:0000256" key="4">
    <source>
        <dbReference type="ARBA" id="ARBA00016797"/>
    </source>
</evidence>
<evidence type="ECO:0000313" key="9">
    <source>
        <dbReference type="EMBL" id="EFG47316.1"/>
    </source>
</evidence>
<feature type="domain" description="Electron transfer flavoprotein alpha/beta-subunit N-terminal" evidence="8">
    <location>
        <begin position="37"/>
        <end position="232"/>
    </location>
</feature>
<proteinExistence type="inferred from homology"/>
<comment type="caution">
    <text evidence="9">The sequence shown here is derived from an EMBL/GenBank/DDBJ whole genome shotgun (WGS) entry which is preliminary data.</text>
</comment>
<keyword evidence="6" id="KW-0249">Electron transport</keyword>
<reference evidence="9 10" key="1">
    <citation type="submission" date="2010-04" db="EMBL/GenBank/DDBJ databases">
        <authorList>
            <person name="Qin X."/>
            <person name="Bachman B."/>
            <person name="Battles P."/>
            <person name="Bell A."/>
            <person name="Bess C."/>
            <person name="Bickham C."/>
            <person name="Chaboub L."/>
            <person name="Chen D."/>
            <person name="Coyle M."/>
            <person name="Deiros D.R."/>
            <person name="Dinh H."/>
            <person name="Forbes L."/>
            <person name="Fowler G."/>
            <person name="Francisco L."/>
            <person name="Fu Q."/>
            <person name="Gubbala S."/>
            <person name="Hale W."/>
            <person name="Han Y."/>
            <person name="Hemphill L."/>
            <person name="Highlander S.K."/>
            <person name="Hirani K."/>
            <person name="Hogues M."/>
            <person name="Jackson L."/>
            <person name="Jakkamsetti A."/>
            <person name="Javaid M."/>
            <person name="Jiang H."/>
            <person name="Korchina V."/>
            <person name="Kovar C."/>
            <person name="Lara F."/>
            <person name="Lee S."/>
            <person name="Mata R."/>
            <person name="Mathew T."/>
            <person name="Moen C."/>
            <person name="Morales K."/>
            <person name="Munidasa M."/>
            <person name="Nazareth L."/>
            <person name="Ngo R."/>
            <person name="Nguyen L."/>
            <person name="Okwuonu G."/>
            <person name="Ongeri F."/>
            <person name="Patil S."/>
            <person name="Petrosino J."/>
            <person name="Pham C."/>
            <person name="Pham P."/>
            <person name="Pu L.-L."/>
            <person name="Puazo M."/>
            <person name="Raj R."/>
            <person name="Reid J."/>
            <person name="Rouhana J."/>
            <person name="Saada N."/>
            <person name="Shang Y."/>
            <person name="Simmons D."/>
            <person name="Thornton R."/>
            <person name="Warren J."/>
            <person name="Weissenberger G."/>
            <person name="Zhang J."/>
            <person name="Zhang L."/>
            <person name="Zhou C."/>
            <person name="Zhu D."/>
            <person name="Muzny D."/>
            <person name="Worley K."/>
            <person name="Gibbs R."/>
        </authorList>
    </citation>
    <scope>NUCLEOTIDE SEQUENCE [LARGE SCALE GENOMIC DNA]</scope>
    <source>
        <strain evidence="9 10">ATCC 49030</strain>
    </source>
</reference>
<dbReference type="GO" id="GO:0005829">
    <property type="term" value="C:cytosol"/>
    <property type="evidence" value="ECO:0007669"/>
    <property type="project" value="TreeGrafter"/>
</dbReference>
<evidence type="ECO:0000256" key="5">
    <source>
        <dbReference type="ARBA" id="ARBA00022448"/>
    </source>
</evidence>
<dbReference type="PANTHER" id="PTHR21294">
    <property type="entry name" value="ELECTRON TRANSFER FLAVOPROTEIN BETA-SUBUNIT"/>
    <property type="match status" value="1"/>
</dbReference>
<dbReference type="InterPro" id="IPR014730">
    <property type="entry name" value="ETF_a/b_N"/>
</dbReference>
<comment type="function">
    <text evidence="7">The electron transfer flavoprotein serves as a specific electron acceptor for other dehydrogenases. It transfers the electrons to the main respiratory chain via ETF-ubiquinone oxidoreductase (ETF dehydrogenase).</text>
</comment>
<dbReference type="eggNOG" id="COG2086">
    <property type="taxonomic scope" value="Bacteria"/>
</dbReference>
<dbReference type="SMART" id="SM00893">
    <property type="entry name" value="ETF"/>
    <property type="match status" value="1"/>
</dbReference>
<dbReference type="InterPro" id="IPR033948">
    <property type="entry name" value="ETF_beta_N"/>
</dbReference>
<dbReference type="AlphaFoldDB" id="D4YNB1"/>
<evidence type="ECO:0000256" key="2">
    <source>
        <dbReference type="ARBA" id="ARBA00007557"/>
    </source>
</evidence>
<dbReference type="Gene3D" id="3.40.50.620">
    <property type="entry name" value="HUPs"/>
    <property type="match status" value="1"/>
</dbReference>
<protein>
    <recommendedName>
        <fullName evidence="4">Electron transfer flavoprotein subunit beta</fullName>
    </recommendedName>
</protein>
<dbReference type="SUPFAM" id="SSF52402">
    <property type="entry name" value="Adenine nucleotide alpha hydrolases-like"/>
    <property type="match status" value="1"/>
</dbReference>
<evidence type="ECO:0000256" key="6">
    <source>
        <dbReference type="ARBA" id="ARBA00022982"/>
    </source>
</evidence>
<dbReference type="InterPro" id="IPR014729">
    <property type="entry name" value="Rossmann-like_a/b/a_fold"/>
</dbReference>
<comment type="cofactor">
    <cofactor evidence="1">
        <name>FAD</name>
        <dbReference type="ChEBI" id="CHEBI:57692"/>
    </cofactor>
</comment>
<dbReference type="EMBL" id="ADNU01000040">
    <property type="protein sequence ID" value="EFG47316.1"/>
    <property type="molecule type" value="Genomic_DNA"/>
</dbReference>